<feature type="signal peptide" evidence="1">
    <location>
        <begin position="1"/>
        <end position="32"/>
    </location>
</feature>
<feature type="chain" id="PRO_5023944475" evidence="1">
    <location>
        <begin position="33"/>
        <end position="388"/>
    </location>
</feature>
<evidence type="ECO:0000313" key="2">
    <source>
        <dbReference type="EMBL" id="KAA8492182.1"/>
    </source>
</evidence>
<evidence type="ECO:0000256" key="1">
    <source>
        <dbReference type="SAM" id="SignalP"/>
    </source>
</evidence>
<dbReference type="Proteomes" id="UP000324585">
    <property type="component" value="Unassembled WGS sequence"/>
</dbReference>
<sequence>MKTRKSAENSMMMRLVACGVAVLMALFCMCSAMPTKTDLPLDIMGHVGSIWDYPIERFVTLKELGDGQPLNGPCEDVEFSREHFAQFLELEVESSFSSAPDDEIKDLVAHTVMKFWKRTAMNETHVCISTKQMQSYFNQHSLEGREMRRIATGAKTPAMRFVQHMKEQKDKMMLEENTTMRGTGGLPLKPAYNPIWHEWGTTTRANDVWKCQSMFMSYPTVVVERASKYDTRYPHYYEKGDSIWAVPPKYCKPSALYGSRECKVIMNNGFILRSIPGISCPWFRQAFSDLGCHSTGCDMELIFRHMCTYIDEYGVIFDSYADSFCYSSPMSHIQPFQTRNACFTGYQVYYLLDNLIFGSYEQNKFWYDNLGFFGNMLSFYTPYERHCE</sequence>
<keyword evidence="3" id="KW-1185">Reference proteome</keyword>
<organism evidence="2 3">
    <name type="scientific">Porphyridium purpureum</name>
    <name type="common">Red alga</name>
    <name type="synonym">Porphyridium cruentum</name>
    <dbReference type="NCBI Taxonomy" id="35688"/>
    <lineage>
        <taxon>Eukaryota</taxon>
        <taxon>Rhodophyta</taxon>
        <taxon>Bangiophyceae</taxon>
        <taxon>Porphyridiales</taxon>
        <taxon>Porphyridiaceae</taxon>
        <taxon>Porphyridium</taxon>
    </lineage>
</organism>
<name>A0A5J4YMD2_PORPP</name>
<gene>
    <name evidence="2" type="ORF">FVE85_3620</name>
</gene>
<evidence type="ECO:0000313" key="3">
    <source>
        <dbReference type="Proteomes" id="UP000324585"/>
    </source>
</evidence>
<comment type="caution">
    <text evidence="2">The sequence shown here is derived from an EMBL/GenBank/DDBJ whole genome shotgun (WGS) entry which is preliminary data.</text>
</comment>
<dbReference type="AlphaFoldDB" id="A0A5J4YMD2"/>
<keyword evidence="1" id="KW-0732">Signal</keyword>
<protein>
    <submittedName>
        <fullName evidence="2">Uncharacterized protein</fullName>
    </submittedName>
</protein>
<dbReference type="EMBL" id="VRMN01000010">
    <property type="protein sequence ID" value="KAA8492182.1"/>
    <property type="molecule type" value="Genomic_DNA"/>
</dbReference>
<reference evidence="3" key="1">
    <citation type="journal article" date="2019" name="Nat. Commun.">
        <title>Expansion of phycobilisome linker gene families in mesophilic red algae.</title>
        <authorList>
            <person name="Lee J."/>
            <person name="Kim D."/>
            <person name="Bhattacharya D."/>
            <person name="Yoon H.S."/>
        </authorList>
    </citation>
    <scope>NUCLEOTIDE SEQUENCE [LARGE SCALE GENOMIC DNA]</scope>
    <source>
        <strain evidence="3">CCMP 1328</strain>
    </source>
</reference>
<proteinExistence type="predicted"/>
<accession>A0A5J4YMD2</accession>